<dbReference type="Pfam" id="PF22298">
    <property type="entry name" value="Tsr1_G-like"/>
    <property type="match status" value="1"/>
</dbReference>
<evidence type="ECO:0000256" key="7">
    <source>
        <dbReference type="SAM" id="MobiDB-lite"/>
    </source>
</evidence>
<dbReference type="GO" id="GO:0000462">
    <property type="term" value="P:maturation of SSU-rRNA from tricistronic rRNA transcript (SSU-rRNA, 5.8S rRNA, LSU-rRNA)"/>
    <property type="evidence" value="ECO:0007669"/>
    <property type="project" value="TreeGrafter"/>
</dbReference>
<dbReference type="AlphaFoldDB" id="A0A7R9FRY6"/>
<evidence type="ECO:0000256" key="6">
    <source>
        <dbReference type="ARBA" id="ARBA00040070"/>
    </source>
</evidence>
<feature type="region of interest" description="Disordered" evidence="7">
    <location>
        <begin position="632"/>
        <end position="652"/>
    </location>
</feature>
<dbReference type="InterPro" id="IPR039761">
    <property type="entry name" value="Bms1/Tsr1"/>
</dbReference>
<keyword evidence="8" id="KW-1133">Transmembrane helix</keyword>
<dbReference type="SMART" id="SM01362">
    <property type="entry name" value="DUF663"/>
    <property type="match status" value="1"/>
</dbReference>
<protein>
    <recommendedName>
        <fullName evidence="6">Pre-rRNA-processing protein TSR1 homolog</fullName>
    </recommendedName>
</protein>
<dbReference type="EMBL" id="CAJPEV010004829">
    <property type="protein sequence ID" value="CAG0902365.1"/>
    <property type="molecule type" value="Genomic_DNA"/>
</dbReference>
<name>A0A7R9FRY6_9CRUS</name>
<dbReference type="InterPro" id="IPR030387">
    <property type="entry name" value="G_Bms1/Tsr1_dom"/>
</dbReference>
<dbReference type="Pfam" id="PF04950">
    <property type="entry name" value="RIBIOP_C"/>
    <property type="match status" value="1"/>
</dbReference>
<feature type="transmembrane region" description="Helical" evidence="8">
    <location>
        <begin position="66"/>
        <end position="88"/>
    </location>
</feature>
<feature type="region of interest" description="Disordered" evidence="7">
    <location>
        <begin position="699"/>
        <end position="760"/>
    </location>
</feature>
<keyword evidence="8" id="KW-0812">Transmembrane</keyword>
<comment type="similarity">
    <text evidence="5">Belongs to the TRAFAC class translation factor GTPase superfamily. Bms1-like GTPase family. TSR1 subfamily.</text>
</comment>
<dbReference type="GO" id="GO:0005730">
    <property type="term" value="C:nucleolus"/>
    <property type="evidence" value="ECO:0007669"/>
    <property type="project" value="UniProtKB-SubCell"/>
</dbReference>
<comment type="function">
    <text evidence="4">Required during maturation of the 40S ribosomal subunit in the nucleolus.</text>
</comment>
<keyword evidence="8" id="KW-0472">Membrane</keyword>
<feature type="compositionally biased region" description="Low complexity" evidence="7">
    <location>
        <begin position="710"/>
        <end position="719"/>
    </location>
</feature>
<accession>A0A7R9FRY6</accession>
<keyword evidence="11" id="KW-1185">Reference proteome</keyword>
<sequence>MRLCEDPVCSGDGGTAGRALPQGPRNSLREEEEGTLLASTTVFVLEPGDPLVLAGFNDECGVAPGWLFILCVILGVLFLIMMIINIFLCSSMTCSCTRTEVVEKEPSISEDYDPYKDPYKTWNGSHYGSRYSLNGGKGNPGYASGGSTMNSTRSYSTNSDHYAIVHSRPGSRGYSAAAKQLHPTSSIPRSTHGSHYSGRIVLVYLRLYYTLRAEVPCHGVPHEQVKPTRGRDPEREKVHVFRISNFTDDFDVYRHRPGVLKQQNKQHKHGKHRSKGQIHKDHKGRVSMKTSARKLKKDLKRSDKKNLLKQLRASKKEVVLNQKRSLGTKEAPPFLCLFIPLGNGLSGHFSKLISLIKEADPSAVITKETTVSLHITVPRLKQRFEFALHSDTRDVCGALDLCKVATNVIFLYSEEEEGVSEDGSYLLSAIFAQGLPTPSHLLLGASPKKVSCNSIAEILENFMKISLIFTEWIVLWKGDLEKKQKEVMKEIQAHFPGAEEKLWNVRTSGEALLFLRQLGSQKQRAIAFRDLRPHLLSDAFSFSPSQDEVSKGCFFIGQTYHVSFSIVMIGMVLLFQPGLGLLKVRGYVRGTPLDVNQLVHIPGWGDFQMSGIYAVEDPHPLILGNTRRPRDVDMSEHENKLLASPDPVKQVPLEAENVPDEMEGEQTWPTEEELVAAGKAQKKKKKVPKGTSEYQAAWILDDDDEEDSPESPLNDSSGGEMDDEEPDEEESMAEESAEEEAEGSEEEGDDEEESGDDETMSMSDVKAVHFDLDQEKEELKKVKAAREDEMFPDELDTPMDTPARVRFQKYRGLESFRDSPWDAKENLPWDYSRIFAFQNFHHMRRRILKAIRSGTAFEDASNIQVGRYVEVHVKSIPVHLIQEKQKEGNSPLVLFGLLPHEHKMSVMNYVIRGPAAVADDTQPIKSKEKLIFHVGFRRFASCPIFSQHSHGDKHKMERFLRASGTVVASCFAPITFPPCPVVVFRLNSNGSQSLVGMGSVLSADPNRVVVKRIVLSGYPFKVYKRSVVVRFMFFNREDAEWFKPVELHSKYGRRGHIKEPLGTHGLMKCNFDGRVKSQDTILMNLYKRVFPKWTYDPFVPSTAQRQHCLTNVEAF</sequence>
<dbReference type="PROSITE" id="PS51714">
    <property type="entry name" value="G_BMS1"/>
    <property type="match status" value="1"/>
</dbReference>
<dbReference type="PANTHER" id="PTHR12858">
    <property type="entry name" value="RIBOSOME BIOGENESIS PROTEIN"/>
    <property type="match status" value="1"/>
</dbReference>
<dbReference type="GO" id="GO:0005525">
    <property type="term" value="F:GTP binding"/>
    <property type="evidence" value="ECO:0007669"/>
    <property type="project" value="TreeGrafter"/>
</dbReference>
<dbReference type="InterPro" id="IPR007034">
    <property type="entry name" value="BMS1_TSR1_C"/>
</dbReference>
<evidence type="ECO:0000256" key="3">
    <source>
        <dbReference type="ARBA" id="ARBA00023242"/>
    </source>
</evidence>
<dbReference type="SMART" id="SM00785">
    <property type="entry name" value="AARP2CN"/>
    <property type="match status" value="1"/>
</dbReference>
<evidence type="ECO:0000256" key="1">
    <source>
        <dbReference type="ARBA" id="ARBA00004604"/>
    </source>
</evidence>
<comment type="subcellular location">
    <subcellularLocation>
        <location evidence="1">Nucleus</location>
        <location evidence="1">Nucleolus</location>
    </subcellularLocation>
</comment>
<dbReference type="EMBL" id="LR904346">
    <property type="protein sequence ID" value="CAD7252773.1"/>
    <property type="molecule type" value="Genomic_DNA"/>
</dbReference>
<dbReference type="InterPro" id="IPR012948">
    <property type="entry name" value="AARP2CN"/>
</dbReference>
<feature type="compositionally biased region" description="Acidic residues" evidence="7">
    <location>
        <begin position="700"/>
        <end position="709"/>
    </location>
</feature>
<feature type="region of interest" description="Disordered" evidence="7">
    <location>
        <begin position="261"/>
        <end position="298"/>
    </location>
</feature>
<dbReference type="GO" id="GO:0034511">
    <property type="term" value="F:U3 snoRNA binding"/>
    <property type="evidence" value="ECO:0007669"/>
    <property type="project" value="TreeGrafter"/>
</dbReference>
<dbReference type="Proteomes" id="UP000677054">
    <property type="component" value="Unassembled WGS sequence"/>
</dbReference>
<evidence type="ECO:0000256" key="2">
    <source>
        <dbReference type="ARBA" id="ARBA00022517"/>
    </source>
</evidence>
<dbReference type="OrthoDB" id="119302at2759"/>
<organism evidence="10">
    <name type="scientific">Darwinula stevensoni</name>
    <dbReference type="NCBI Taxonomy" id="69355"/>
    <lineage>
        <taxon>Eukaryota</taxon>
        <taxon>Metazoa</taxon>
        <taxon>Ecdysozoa</taxon>
        <taxon>Arthropoda</taxon>
        <taxon>Crustacea</taxon>
        <taxon>Oligostraca</taxon>
        <taxon>Ostracoda</taxon>
        <taxon>Podocopa</taxon>
        <taxon>Podocopida</taxon>
        <taxon>Darwinulocopina</taxon>
        <taxon>Darwinuloidea</taxon>
        <taxon>Darwinulidae</taxon>
        <taxon>Darwinula</taxon>
    </lineage>
</organism>
<keyword evidence="3" id="KW-0539">Nucleus</keyword>
<evidence type="ECO:0000256" key="8">
    <source>
        <dbReference type="SAM" id="Phobius"/>
    </source>
</evidence>
<evidence type="ECO:0000313" key="11">
    <source>
        <dbReference type="Proteomes" id="UP000677054"/>
    </source>
</evidence>
<dbReference type="GO" id="GO:0003924">
    <property type="term" value="F:GTPase activity"/>
    <property type="evidence" value="ECO:0007669"/>
    <property type="project" value="TreeGrafter"/>
</dbReference>
<gene>
    <name evidence="10" type="ORF">DSTB1V02_LOCUS12528</name>
</gene>
<evidence type="ECO:0000259" key="9">
    <source>
        <dbReference type="PROSITE" id="PS51714"/>
    </source>
</evidence>
<dbReference type="Pfam" id="PF08142">
    <property type="entry name" value="AARP2CN"/>
    <property type="match status" value="1"/>
</dbReference>
<evidence type="ECO:0000256" key="5">
    <source>
        <dbReference type="ARBA" id="ARBA00038288"/>
    </source>
</evidence>
<proteinExistence type="inferred from homology"/>
<reference evidence="10" key="1">
    <citation type="submission" date="2020-11" db="EMBL/GenBank/DDBJ databases">
        <authorList>
            <person name="Tran Van P."/>
        </authorList>
    </citation>
    <scope>NUCLEOTIDE SEQUENCE</scope>
</reference>
<dbReference type="PANTHER" id="PTHR12858:SF1">
    <property type="entry name" value="PRE-RRNA-PROCESSING PROTEIN TSR1 HOMOLOG"/>
    <property type="match status" value="1"/>
</dbReference>
<feature type="compositionally biased region" description="Acidic residues" evidence="7">
    <location>
        <begin position="720"/>
        <end position="759"/>
    </location>
</feature>
<evidence type="ECO:0000256" key="4">
    <source>
        <dbReference type="ARBA" id="ARBA00037087"/>
    </source>
</evidence>
<feature type="transmembrane region" description="Helical" evidence="8">
    <location>
        <begin position="560"/>
        <end position="582"/>
    </location>
</feature>
<feature type="compositionally biased region" description="Basic residues" evidence="7">
    <location>
        <begin position="264"/>
        <end position="298"/>
    </location>
</feature>
<evidence type="ECO:0000313" key="10">
    <source>
        <dbReference type="EMBL" id="CAD7252773.1"/>
    </source>
</evidence>
<dbReference type="GO" id="GO:0000479">
    <property type="term" value="P:endonucleolytic cleavage of tricistronic rRNA transcript (SSU-rRNA, 5.8S rRNA, LSU-rRNA)"/>
    <property type="evidence" value="ECO:0007669"/>
    <property type="project" value="TreeGrafter"/>
</dbReference>
<dbReference type="GO" id="GO:0030688">
    <property type="term" value="C:preribosome, small subunit precursor"/>
    <property type="evidence" value="ECO:0007669"/>
    <property type="project" value="TreeGrafter"/>
</dbReference>
<keyword evidence="2" id="KW-0690">Ribosome biogenesis</keyword>
<feature type="domain" description="Bms1-type G" evidence="9">
    <location>
        <begin position="332"/>
        <end position="524"/>
    </location>
</feature>